<dbReference type="AlphaFoldDB" id="A0A5J5CJR3"/>
<reference evidence="1 2" key="1">
    <citation type="submission" date="2019-08" db="EMBL/GenBank/DDBJ databases">
        <title>A chromosome-level genome assembly, high-density linkage maps, and genome scans reveal the genomic architecture of hybrid incompatibilities underlying speciation via character displacement in darters (Percidae: Etheostominae).</title>
        <authorList>
            <person name="Moran R.L."/>
            <person name="Catchen J.M."/>
            <person name="Fuller R.C."/>
        </authorList>
    </citation>
    <scope>NUCLEOTIDE SEQUENCE [LARGE SCALE GENOMIC DNA]</scope>
    <source>
        <strain evidence="1">EspeVRDwgs_2016</strain>
        <tissue evidence="1">Muscle</tissue>
    </source>
</reference>
<dbReference type="Proteomes" id="UP000327493">
    <property type="component" value="Chromosome 22"/>
</dbReference>
<accession>A0A5J5CJR3</accession>
<evidence type="ECO:0000313" key="2">
    <source>
        <dbReference type="Proteomes" id="UP000327493"/>
    </source>
</evidence>
<gene>
    <name evidence="1" type="ORF">FQN60_013867</name>
</gene>
<name>A0A5J5CJR3_9PERO</name>
<comment type="caution">
    <text evidence="1">The sequence shown here is derived from an EMBL/GenBank/DDBJ whole genome shotgun (WGS) entry which is preliminary data.</text>
</comment>
<evidence type="ECO:0000313" key="1">
    <source>
        <dbReference type="EMBL" id="KAA8580909.1"/>
    </source>
</evidence>
<sequence length="108" mass="11400">MYSGCWHRNLSSMPPSKATPCAEEGRARAEISPYHPSQPAASCLWTLVGLFFVSSVHQSAACSSCFEGRAVLSGHGAAVPRANTNGGGNSSTQLELFWATHRDMGCVG</sequence>
<dbReference type="EMBL" id="VOFY01000022">
    <property type="protein sequence ID" value="KAA8580909.1"/>
    <property type="molecule type" value="Genomic_DNA"/>
</dbReference>
<organism evidence="1 2">
    <name type="scientific">Etheostoma spectabile</name>
    <name type="common">orangethroat darter</name>
    <dbReference type="NCBI Taxonomy" id="54343"/>
    <lineage>
        <taxon>Eukaryota</taxon>
        <taxon>Metazoa</taxon>
        <taxon>Chordata</taxon>
        <taxon>Craniata</taxon>
        <taxon>Vertebrata</taxon>
        <taxon>Euteleostomi</taxon>
        <taxon>Actinopterygii</taxon>
        <taxon>Neopterygii</taxon>
        <taxon>Teleostei</taxon>
        <taxon>Neoteleostei</taxon>
        <taxon>Acanthomorphata</taxon>
        <taxon>Eupercaria</taxon>
        <taxon>Perciformes</taxon>
        <taxon>Percoidei</taxon>
        <taxon>Percidae</taxon>
        <taxon>Etheostomatinae</taxon>
        <taxon>Etheostoma</taxon>
    </lineage>
</organism>
<protein>
    <submittedName>
        <fullName evidence="1">Uncharacterized protein</fullName>
    </submittedName>
</protein>
<proteinExistence type="predicted"/>
<keyword evidence="2" id="KW-1185">Reference proteome</keyword>